<evidence type="ECO:0000313" key="2">
    <source>
        <dbReference type="EMBL" id="KAJ1961741.1"/>
    </source>
</evidence>
<reference evidence="2" key="1">
    <citation type="submission" date="2022-07" db="EMBL/GenBank/DDBJ databases">
        <title>Phylogenomic reconstructions and comparative analyses of Kickxellomycotina fungi.</title>
        <authorList>
            <person name="Reynolds N.K."/>
            <person name="Stajich J.E."/>
            <person name="Barry K."/>
            <person name="Grigoriev I.V."/>
            <person name="Crous P."/>
            <person name="Smith M.E."/>
        </authorList>
    </citation>
    <scope>NUCLEOTIDE SEQUENCE</scope>
    <source>
        <strain evidence="2">RSA 1196</strain>
    </source>
</reference>
<accession>A0A9W8AU82</accession>
<keyword evidence="3" id="KW-1185">Reference proteome</keyword>
<sequence>MASDQNLKPVTSSDNAPSTSSNLVDLTQPTRTERYTTQTHYLQLTQTLALKLTVYLQTQHASWFGDVQLQQVLAFLKPQLVRQLDAFAPTSRRSSTALDYYRCKEFQLAYGLTASTESHGFCLMQHPPIKTEDNNIQEITATNNKDARGRSAAGTCRYTGLRVHAARLVVFAEPYDPHNPVSVPDILGLTGKEASNLDQYLWRSAA</sequence>
<dbReference type="EMBL" id="JANBPY010001077">
    <property type="protein sequence ID" value="KAJ1961741.1"/>
    <property type="molecule type" value="Genomic_DNA"/>
</dbReference>
<evidence type="ECO:0000256" key="1">
    <source>
        <dbReference type="SAM" id="MobiDB-lite"/>
    </source>
</evidence>
<dbReference type="OrthoDB" id="5594369at2759"/>
<dbReference type="AlphaFoldDB" id="A0A9W8AU82"/>
<proteinExistence type="predicted"/>
<organism evidence="2 3">
    <name type="scientific">Dispira parvispora</name>
    <dbReference type="NCBI Taxonomy" id="1520584"/>
    <lineage>
        <taxon>Eukaryota</taxon>
        <taxon>Fungi</taxon>
        <taxon>Fungi incertae sedis</taxon>
        <taxon>Zoopagomycota</taxon>
        <taxon>Kickxellomycotina</taxon>
        <taxon>Dimargaritomycetes</taxon>
        <taxon>Dimargaritales</taxon>
        <taxon>Dimargaritaceae</taxon>
        <taxon>Dispira</taxon>
    </lineage>
</organism>
<comment type="caution">
    <text evidence="2">The sequence shown here is derived from an EMBL/GenBank/DDBJ whole genome shotgun (WGS) entry which is preliminary data.</text>
</comment>
<name>A0A9W8AU82_9FUNG</name>
<dbReference type="Proteomes" id="UP001150925">
    <property type="component" value="Unassembled WGS sequence"/>
</dbReference>
<evidence type="ECO:0000313" key="3">
    <source>
        <dbReference type="Proteomes" id="UP001150925"/>
    </source>
</evidence>
<gene>
    <name evidence="2" type="ORF">IWQ62_003764</name>
</gene>
<feature type="region of interest" description="Disordered" evidence="1">
    <location>
        <begin position="1"/>
        <end position="30"/>
    </location>
</feature>
<protein>
    <submittedName>
        <fullName evidence="2">Uncharacterized protein</fullName>
    </submittedName>
</protein>